<evidence type="ECO:0000256" key="11">
    <source>
        <dbReference type="ARBA" id="ARBA00022989"/>
    </source>
</evidence>
<dbReference type="InterPro" id="IPR006121">
    <property type="entry name" value="HMA_dom"/>
</dbReference>
<dbReference type="RefSeq" id="WP_012843889.1">
    <property type="nucleotide sequence ID" value="NC_013501.1"/>
</dbReference>
<dbReference type="Pfam" id="PF00403">
    <property type="entry name" value="HMA"/>
    <property type="match status" value="1"/>
</dbReference>
<dbReference type="AlphaFoldDB" id="D0MIH0"/>
<keyword evidence="4" id="KW-0813">Transport</keyword>
<feature type="transmembrane region" description="Helical" evidence="15">
    <location>
        <begin position="97"/>
        <end position="116"/>
    </location>
</feature>
<evidence type="ECO:0000256" key="9">
    <source>
        <dbReference type="ARBA" id="ARBA00022723"/>
    </source>
</evidence>
<evidence type="ECO:0000313" key="17">
    <source>
        <dbReference type="EMBL" id="ACY48278.1"/>
    </source>
</evidence>
<dbReference type="GO" id="GO:0046872">
    <property type="term" value="F:metal ion binding"/>
    <property type="evidence" value="ECO:0007669"/>
    <property type="project" value="UniProtKB-KW"/>
</dbReference>
<name>D0MIH0_RHOM4</name>
<comment type="similarity">
    <text evidence="2">Belongs to the MerT family.</text>
</comment>
<evidence type="ECO:0000256" key="15">
    <source>
        <dbReference type="SAM" id="Phobius"/>
    </source>
</evidence>
<dbReference type="Proteomes" id="UP000002221">
    <property type="component" value="Chromosome"/>
</dbReference>
<keyword evidence="6" id="KW-1003">Cell membrane</keyword>
<evidence type="ECO:0000256" key="7">
    <source>
        <dbReference type="ARBA" id="ARBA00022519"/>
    </source>
</evidence>
<keyword evidence="5" id="KW-0475">Mercuric resistance</keyword>
<dbReference type="STRING" id="518766.Rmar_1389"/>
<dbReference type="PANTHER" id="PTHR46594:SF4">
    <property type="entry name" value="P-TYPE CATION-TRANSPORTING ATPASE"/>
    <property type="match status" value="1"/>
</dbReference>
<evidence type="ECO:0000256" key="6">
    <source>
        <dbReference type="ARBA" id="ARBA00022475"/>
    </source>
</evidence>
<evidence type="ECO:0000259" key="16">
    <source>
        <dbReference type="PROSITE" id="PS50846"/>
    </source>
</evidence>
<dbReference type="InterPro" id="IPR003457">
    <property type="entry name" value="Transprt_MerT"/>
</dbReference>
<dbReference type="OrthoDB" id="1493145at2"/>
<evidence type="ECO:0000313" key="18">
    <source>
        <dbReference type="Proteomes" id="UP000002221"/>
    </source>
</evidence>
<evidence type="ECO:0000256" key="5">
    <source>
        <dbReference type="ARBA" id="ARBA00022466"/>
    </source>
</evidence>
<sequence length="209" mass="22197">MSTNRTEKPDRIARSSLLAAIGAGVLASVCCVGPLAAVAVGVGGAWVSRLSALEPYRPFFVALALGALGLAWYREARRLPEPDCDCETGLRPKTRRLLLGLGTVLVLGLLATPSLIGRTHPTAMAQQVRSEPVQEVVLEVQGMTCEACSQAVVYALRRVEGVQAAEVTLEPPEARVRFDTTKVSVMQLIEAIRETGFGAALKNRTGATS</sequence>
<dbReference type="EMBL" id="CP001807">
    <property type="protein sequence ID" value="ACY48278.1"/>
    <property type="molecule type" value="Genomic_DNA"/>
</dbReference>
<dbReference type="KEGG" id="rmr:Rmar_1389"/>
<feature type="transmembrane region" description="Helical" evidence="15">
    <location>
        <begin position="12"/>
        <end position="36"/>
    </location>
</feature>
<dbReference type="InterPro" id="IPR036163">
    <property type="entry name" value="HMA_dom_sf"/>
</dbReference>
<accession>D0MIH0</accession>
<evidence type="ECO:0000256" key="4">
    <source>
        <dbReference type="ARBA" id="ARBA00022448"/>
    </source>
</evidence>
<keyword evidence="7" id="KW-0997">Cell inner membrane</keyword>
<proteinExistence type="inferred from homology"/>
<dbReference type="PANTHER" id="PTHR46594">
    <property type="entry name" value="P-TYPE CATION-TRANSPORTING ATPASE"/>
    <property type="match status" value="1"/>
</dbReference>
<evidence type="ECO:0000256" key="3">
    <source>
        <dbReference type="ARBA" id="ARBA00017053"/>
    </source>
</evidence>
<evidence type="ECO:0000256" key="2">
    <source>
        <dbReference type="ARBA" id="ARBA00008224"/>
    </source>
</evidence>
<dbReference type="HOGENOM" id="CLU_118124_0_0_10"/>
<evidence type="ECO:0000256" key="1">
    <source>
        <dbReference type="ARBA" id="ARBA00004429"/>
    </source>
</evidence>
<dbReference type="GO" id="GO:0005886">
    <property type="term" value="C:plasma membrane"/>
    <property type="evidence" value="ECO:0007669"/>
    <property type="project" value="UniProtKB-SubCell"/>
</dbReference>
<keyword evidence="11 15" id="KW-1133">Transmembrane helix</keyword>
<keyword evidence="8 15" id="KW-0812">Transmembrane</keyword>
<comment type="subcellular location">
    <subcellularLocation>
        <location evidence="1">Cell inner membrane</location>
        <topology evidence="1">Multi-pass membrane protein</topology>
    </subcellularLocation>
</comment>
<protein>
    <recommendedName>
        <fullName evidence="3">Mercuric transport protein MerT</fullName>
    </recommendedName>
    <alternativeName>
        <fullName evidence="13">Mercury ion transport protein</fullName>
    </alternativeName>
</protein>
<dbReference type="CDD" id="cd00371">
    <property type="entry name" value="HMA"/>
    <property type="match status" value="1"/>
</dbReference>
<dbReference type="SUPFAM" id="SSF55008">
    <property type="entry name" value="HMA, heavy metal-associated domain"/>
    <property type="match status" value="1"/>
</dbReference>
<keyword evidence="10" id="KW-0476">Mercury</keyword>
<dbReference type="PRINTS" id="PR00942">
    <property type="entry name" value="CUATPASEI"/>
</dbReference>
<dbReference type="eggNOG" id="COG2608">
    <property type="taxonomic scope" value="Bacteria"/>
</dbReference>
<evidence type="ECO:0000256" key="12">
    <source>
        <dbReference type="ARBA" id="ARBA00023136"/>
    </source>
</evidence>
<evidence type="ECO:0000256" key="13">
    <source>
        <dbReference type="ARBA" id="ARBA00030934"/>
    </source>
</evidence>
<keyword evidence="9" id="KW-0479">Metal-binding</keyword>
<dbReference type="Gene3D" id="3.30.70.100">
    <property type="match status" value="1"/>
</dbReference>
<keyword evidence="18" id="KW-1185">Reference proteome</keyword>
<gene>
    <name evidence="17" type="ordered locus">Rmar_1389</name>
</gene>
<evidence type="ECO:0000256" key="14">
    <source>
        <dbReference type="ARBA" id="ARBA00045720"/>
    </source>
</evidence>
<dbReference type="FunFam" id="3.30.70.100:FF:000005">
    <property type="entry name" value="Copper-exporting P-type ATPase A"/>
    <property type="match status" value="1"/>
</dbReference>
<keyword evidence="12 15" id="KW-0472">Membrane</keyword>
<evidence type="ECO:0000256" key="10">
    <source>
        <dbReference type="ARBA" id="ARBA00022914"/>
    </source>
</evidence>
<dbReference type="GO" id="GO:0015097">
    <property type="term" value="F:mercury ion transmembrane transporter activity"/>
    <property type="evidence" value="ECO:0007669"/>
    <property type="project" value="InterPro"/>
</dbReference>
<evidence type="ECO:0000256" key="8">
    <source>
        <dbReference type="ARBA" id="ARBA00022692"/>
    </source>
</evidence>
<reference evidence="17 18" key="1">
    <citation type="journal article" date="2009" name="Stand. Genomic Sci.">
        <title>Complete genome sequence of Rhodothermus marinus type strain (R-10).</title>
        <authorList>
            <person name="Nolan M."/>
            <person name="Tindall B.J."/>
            <person name="Pomrenke H."/>
            <person name="Lapidus A."/>
            <person name="Copeland A."/>
            <person name="Glavina Del Rio T."/>
            <person name="Lucas S."/>
            <person name="Chen F."/>
            <person name="Tice H."/>
            <person name="Cheng J.F."/>
            <person name="Saunders E."/>
            <person name="Han C."/>
            <person name="Bruce D."/>
            <person name="Goodwin L."/>
            <person name="Chain P."/>
            <person name="Pitluck S."/>
            <person name="Ovchinikova G."/>
            <person name="Pati A."/>
            <person name="Ivanova N."/>
            <person name="Mavromatis K."/>
            <person name="Chen A."/>
            <person name="Palaniappan K."/>
            <person name="Land M."/>
            <person name="Hauser L."/>
            <person name="Chang Y.J."/>
            <person name="Jeffries C.D."/>
            <person name="Brettin T."/>
            <person name="Goker M."/>
            <person name="Bristow J."/>
            <person name="Eisen J.A."/>
            <person name="Markowitz V."/>
            <person name="Hugenholtz P."/>
            <person name="Kyrpides N.C."/>
            <person name="Klenk H.P."/>
            <person name="Detter J.C."/>
        </authorList>
    </citation>
    <scope>NUCLEOTIDE SEQUENCE [LARGE SCALE GENOMIC DNA]</scope>
    <source>
        <strain evidence="18">ATCC 43812 / DSM 4252 / R-10</strain>
    </source>
</reference>
<feature type="transmembrane region" description="Helical" evidence="15">
    <location>
        <begin position="56"/>
        <end position="73"/>
    </location>
</feature>
<dbReference type="PROSITE" id="PS50846">
    <property type="entry name" value="HMA_2"/>
    <property type="match status" value="1"/>
</dbReference>
<dbReference type="Gene3D" id="1.10.287.910">
    <property type="entry name" value="bacterial mercury transporter, merf"/>
    <property type="match status" value="1"/>
</dbReference>
<organism evidence="17 18">
    <name type="scientific">Rhodothermus marinus (strain ATCC 43812 / DSM 4252 / R-10)</name>
    <name type="common">Rhodothermus obamensis</name>
    <dbReference type="NCBI Taxonomy" id="518766"/>
    <lineage>
        <taxon>Bacteria</taxon>
        <taxon>Pseudomonadati</taxon>
        <taxon>Rhodothermota</taxon>
        <taxon>Rhodothermia</taxon>
        <taxon>Rhodothermales</taxon>
        <taxon>Rhodothermaceae</taxon>
        <taxon>Rhodothermus</taxon>
    </lineage>
</organism>
<dbReference type="Pfam" id="PF02411">
    <property type="entry name" value="MerT"/>
    <property type="match status" value="1"/>
</dbReference>
<comment type="function">
    <text evidence="14">Involved in mercury resistance. Probably transfers a mercuric ion from the periplasmic Hg(2+)-binding protein MerP to the cytoplasmic mercuric reductase MerA.</text>
</comment>
<feature type="domain" description="HMA" evidence="16">
    <location>
        <begin position="134"/>
        <end position="200"/>
    </location>
</feature>